<evidence type="ECO:0000313" key="2">
    <source>
        <dbReference type="EnsemblPlants" id="PGSC0003DMT400085296"/>
    </source>
</evidence>
<dbReference type="Gramene" id="PGSC0003DMT400085296">
    <property type="protein sequence ID" value="PGSC0003DMT400085296"/>
    <property type="gene ID" value="PGSC0003DMG400034867"/>
</dbReference>
<protein>
    <submittedName>
        <fullName evidence="2">Uncharacterized protein</fullName>
    </submittedName>
</protein>
<name>M1D969_SOLTU</name>
<organism evidence="2 3">
    <name type="scientific">Solanum tuberosum</name>
    <name type="common">Potato</name>
    <dbReference type="NCBI Taxonomy" id="4113"/>
    <lineage>
        <taxon>Eukaryota</taxon>
        <taxon>Viridiplantae</taxon>
        <taxon>Streptophyta</taxon>
        <taxon>Embryophyta</taxon>
        <taxon>Tracheophyta</taxon>
        <taxon>Spermatophyta</taxon>
        <taxon>Magnoliopsida</taxon>
        <taxon>eudicotyledons</taxon>
        <taxon>Gunneridae</taxon>
        <taxon>Pentapetalae</taxon>
        <taxon>asterids</taxon>
        <taxon>lamiids</taxon>
        <taxon>Solanales</taxon>
        <taxon>Solanaceae</taxon>
        <taxon>Solanoideae</taxon>
        <taxon>Solaneae</taxon>
        <taxon>Solanum</taxon>
    </lineage>
</organism>
<feature type="region of interest" description="Disordered" evidence="1">
    <location>
        <begin position="1"/>
        <end position="24"/>
    </location>
</feature>
<dbReference type="PANTHER" id="PTHR33180:SF31">
    <property type="entry name" value="POLYPROTEIN PROTEIN"/>
    <property type="match status" value="1"/>
</dbReference>
<dbReference type="AlphaFoldDB" id="M1D969"/>
<evidence type="ECO:0000256" key="1">
    <source>
        <dbReference type="SAM" id="MobiDB-lite"/>
    </source>
</evidence>
<dbReference type="EnsemblPlants" id="PGSC0003DMT400085296">
    <property type="protein sequence ID" value="PGSC0003DMT400085296"/>
    <property type="gene ID" value="PGSC0003DMG400034867"/>
</dbReference>
<evidence type="ECO:0000313" key="3">
    <source>
        <dbReference type="Proteomes" id="UP000011115"/>
    </source>
</evidence>
<dbReference type="InParanoid" id="M1D969"/>
<dbReference type="Proteomes" id="UP000011115">
    <property type="component" value="Unassembled WGS sequence"/>
</dbReference>
<dbReference type="HOGENOM" id="CLU_685876_0_0_1"/>
<keyword evidence="3" id="KW-1185">Reference proteome</keyword>
<reference evidence="2" key="2">
    <citation type="submission" date="2015-06" db="UniProtKB">
        <authorList>
            <consortium name="EnsemblPlants"/>
        </authorList>
    </citation>
    <scope>IDENTIFICATION</scope>
    <source>
        <strain evidence="2">DM1-3 516 R44</strain>
    </source>
</reference>
<sequence>MSVNGSNGSQMGHQDNIGNLNDVNEPNVSDPHLMGGIGVVLLPPAKGNVVFHITSIMFQLFQLKGLFGGLAHEDPHEHIRNFVDVCRLFFFKDISQEWVRLRLKCEMCLKSADWREKCPVGDSPKRSASPTWTQEILRLESVKNLAGRGENWCVAERVGDHDFVRRLNPHINWRSCKTLRDMARLKVAGNNMSPCKRTNEITINEDATTSKARATKLPTTGGKGKGRGKAPAPTSPEAISDSDGIYAIHLITSEILECSTRLEDDCQYKIRRKTLENMQMWLALLISHGTPKWIEVEAPIEKKDPNIAARFWFGFISSTIMPSQNE</sequence>
<dbReference type="PaxDb" id="4113-PGSC0003DMT400085296"/>
<feature type="region of interest" description="Disordered" evidence="1">
    <location>
        <begin position="206"/>
        <end position="238"/>
    </location>
</feature>
<dbReference type="PANTHER" id="PTHR33180">
    <property type="entry name" value="PHOTOSYSTEM II CP43 REACTION CENTER PROTEIN"/>
    <property type="match status" value="1"/>
</dbReference>
<reference evidence="3" key="1">
    <citation type="journal article" date="2011" name="Nature">
        <title>Genome sequence and analysis of the tuber crop potato.</title>
        <authorList>
            <consortium name="The Potato Genome Sequencing Consortium"/>
        </authorList>
    </citation>
    <scope>NUCLEOTIDE SEQUENCE [LARGE SCALE GENOMIC DNA]</scope>
    <source>
        <strain evidence="3">cv. DM1-3 516 R44</strain>
    </source>
</reference>
<proteinExistence type="predicted"/>
<accession>M1D969</accession>